<evidence type="ECO:0000313" key="2">
    <source>
        <dbReference type="Proteomes" id="UP000014155"/>
    </source>
</evidence>
<evidence type="ECO:0000313" key="1">
    <source>
        <dbReference type="EMBL" id="EMS72777.1"/>
    </source>
</evidence>
<accession>S0FLJ6</accession>
<dbReference type="AlphaFoldDB" id="S0FLJ6"/>
<protein>
    <submittedName>
        <fullName evidence="1">Uncharacterized protein</fullName>
    </submittedName>
</protein>
<comment type="caution">
    <text evidence="1">The sequence shown here is derived from an EMBL/GenBank/DDBJ whole genome shotgun (WGS) entry which is preliminary data.</text>
</comment>
<keyword evidence="2" id="KW-1185">Reference proteome</keyword>
<name>S0FLJ6_RUMCE</name>
<dbReference type="EMBL" id="AORV01000026">
    <property type="protein sequence ID" value="EMS72777.1"/>
    <property type="molecule type" value="Genomic_DNA"/>
</dbReference>
<proteinExistence type="predicted"/>
<organism evidence="1 2">
    <name type="scientific">Ruminiclostridium cellobioparum subsp. termitidis CT1112</name>
    <dbReference type="NCBI Taxonomy" id="1195236"/>
    <lineage>
        <taxon>Bacteria</taxon>
        <taxon>Bacillati</taxon>
        <taxon>Bacillota</taxon>
        <taxon>Clostridia</taxon>
        <taxon>Eubacteriales</taxon>
        <taxon>Oscillospiraceae</taxon>
        <taxon>Ruminiclostridium</taxon>
    </lineage>
</organism>
<gene>
    <name evidence="1" type="ORF">CTER_1391</name>
</gene>
<sequence length="36" mass="3974">MTCGDAADFPNHINFIDTSLIVETITLMTNCDQNSK</sequence>
<reference evidence="1 2" key="1">
    <citation type="journal article" date="2013" name="Genome Announc.">
        <title>Draft Genome Sequence of the Cellulolytic, Mesophilic, Anaerobic Bacterium Clostridium termitidis Strain CT1112 (DSM 5398).</title>
        <authorList>
            <person name="Lal S."/>
            <person name="Ramachandran U."/>
            <person name="Zhang X."/>
            <person name="Munir R."/>
            <person name="Sparling R."/>
            <person name="Levin D.B."/>
        </authorList>
    </citation>
    <scope>NUCLEOTIDE SEQUENCE [LARGE SCALE GENOMIC DNA]</scope>
    <source>
        <strain evidence="1 2">CT1112</strain>
    </source>
</reference>
<dbReference type="STRING" id="1195236.CTER_1391"/>
<dbReference type="Proteomes" id="UP000014155">
    <property type="component" value="Unassembled WGS sequence"/>
</dbReference>